<protein>
    <submittedName>
        <fullName evidence="2">Uncharacterized protein</fullName>
    </submittedName>
</protein>
<dbReference type="KEGG" id="spc:Sputcn32_0911"/>
<feature type="transmembrane region" description="Helical" evidence="1">
    <location>
        <begin position="54"/>
        <end position="73"/>
    </location>
</feature>
<feature type="transmembrane region" description="Helical" evidence="1">
    <location>
        <begin position="25"/>
        <end position="42"/>
    </location>
</feature>
<keyword evidence="1" id="KW-1133">Transmembrane helix</keyword>
<organism evidence="2">
    <name type="scientific">Shewanella putrefaciens (strain CN-32 / ATCC BAA-453)</name>
    <dbReference type="NCBI Taxonomy" id="319224"/>
    <lineage>
        <taxon>Bacteria</taxon>
        <taxon>Pseudomonadati</taxon>
        <taxon>Pseudomonadota</taxon>
        <taxon>Gammaproteobacteria</taxon>
        <taxon>Alteromonadales</taxon>
        <taxon>Shewanellaceae</taxon>
        <taxon>Shewanella</taxon>
    </lineage>
</organism>
<evidence type="ECO:0000313" key="2">
    <source>
        <dbReference type="EMBL" id="ABP74640.1"/>
    </source>
</evidence>
<name>A4Y3V7_SHEPC</name>
<proteinExistence type="predicted"/>
<sequence length="105" mass="11998">MINIVIFCVIVILYFGFEQHRDRQAYMAILLYGVYILIYEFVPPFPSVTSSHIGKLYGLVPMLSVGAILFPHFNTKSPEVVTRSIGWLGLLSVFVILAMFKILIW</sequence>
<dbReference type="HOGENOM" id="CLU_175662_0_0_6"/>
<dbReference type="eggNOG" id="ENOG503206C">
    <property type="taxonomic scope" value="Bacteria"/>
</dbReference>
<dbReference type="AlphaFoldDB" id="A4Y3V7"/>
<evidence type="ECO:0000256" key="1">
    <source>
        <dbReference type="SAM" id="Phobius"/>
    </source>
</evidence>
<feature type="transmembrane region" description="Helical" evidence="1">
    <location>
        <begin position="85"/>
        <end position="104"/>
    </location>
</feature>
<reference evidence="2" key="1">
    <citation type="submission" date="2007-04" db="EMBL/GenBank/DDBJ databases">
        <title>Complete sequence of Shewanella putrefaciens CN-32.</title>
        <authorList>
            <consortium name="US DOE Joint Genome Institute"/>
            <person name="Copeland A."/>
            <person name="Lucas S."/>
            <person name="Lapidus A."/>
            <person name="Barry K."/>
            <person name="Detter J.C."/>
            <person name="Glavina del Rio T."/>
            <person name="Hammon N."/>
            <person name="Israni S."/>
            <person name="Dalin E."/>
            <person name="Tice H."/>
            <person name="Pitluck S."/>
            <person name="Chain P."/>
            <person name="Malfatti S."/>
            <person name="Shin M."/>
            <person name="Vergez L."/>
            <person name="Schmutz J."/>
            <person name="Larimer F."/>
            <person name="Land M."/>
            <person name="Hauser L."/>
            <person name="Kyrpides N."/>
            <person name="Mikhailova N."/>
            <person name="Romine M.F."/>
            <person name="Fredrickson J."/>
            <person name="Tiedje J."/>
            <person name="Richardson P."/>
        </authorList>
    </citation>
    <scope>NUCLEOTIDE SEQUENCE [LARGE SCALE GENOMIC DNA]</scope>
    <source>
        <strain evidence="2">CN-32</strain>
    </source>
</reference>
<keyword evidence="1" id="KW-0472">Membrane</keyword>
<keyword evidence="1" id="KW-0812">Transmembrane</keyword>
<dbReference type="EMBL" id="CP000681">
    <property type="protein sequence ID" value="ABP74640.1"/>
    <property type="molecule type" value="Genomic_DNA"/>
</dbReference>
<accession>A4Y3V7</accession>
<gene>
    <name evidence="2" type="ordered locus">Sputcn32_0911</name>
</gene>